<accession>A0A6G0JFQ5</accession>
<evidence type="ECO:0000313" key="2">
    <source>
        <dbReference type="EMBL" id="KAE9055815.1"/>
    </source>
</evidence>
<sequence length="164" mass="17956">MLADTGATLSLVDKLVLKRLEGVEETLRPYEGLRPVLTKSVSGDLTDGVETETVKTMVEGRRDRPAEIVEAPKPGIPPDKGMGADFSDSALSDEQKSLFQDELNVLRDMVLESSKRPGRTERLKFGVEGSACRRRGERGASTRTSSFSRGGCPEWNRSVPFRSG</sequence>
<name>A0A6G0JFQ5_9STRA</name>
<gene>
    <name evidence="2" type="ORF">PF010_g32011</name>
</gene>
<reference evidence="2 3" key="1">
    <citation type="submission" date="2018-09" db="EMBL/GenBank/DDBJ databases">
        <title>Genomic investigation of the strawberry pathogen Phytophthora fragariae indicates pathogenicity is determined by transcriptional variation in three key races.</title>
        <authorList>
            <person name="Adams T.M."/>
            <person name="Armitage A.D."/>
            <person name="Sobczyk M.K."/>
            <person name="Bates H.J."/>
            <person name="Dunwell J.M."/>
            <person name="Nellist C.F."/>
            <person name="Harrison R.J."/>
        </authorList>
    </citation>
    <scope>NUCLEOTIDE SEQUENCE [LARGE SCALE GENOMIC DNA]</scope>
    <source>
        <strain evidence="2 3">ONT-3</strain>
    </source>
</reference>
<evidence type="ECO:0000256" key="1">
    <source>
        <dbReference type="SAM" id="MobiDB-lite"/>
    </source>
</evidence>
<evidence type="ECO:0008006" key="4">
    <source>
        <dbReference type="Google" id="ProtNLM"/>
    </source>
</evidence>
<protein>
    <recommendedName>
        <fullName evidence="4">Peptidase A2 domain-containing protein</fullName>
    </recommendedName>
</protein>
<feature type="region of interest" description="Disordered" evidence="1">
    <location>
        <begin position="129"/>
        <end position="164"/>
    </location>
</feature>
<dbReference type="Proteomes" id="UP000488956">
    <property type="component" value="Unassembled WGS sequence"/>
</dbReference>
<evidence type="ECO:0000313" key="3">
    <source>
        <dbReference type="Proteomes" id="UP000488956"/>
    </source>
</evidence>
<proteinExistence type="predicted"/>
<dbReference type="AlphaFoldDB" id="A0A6G0JFQ5"/>
<organism evidence="2 3">
    <name type="scientific">Phytophthora fragariae</name>
    <dbReference type="NCBI Taxonomy" id="53985"/>
    <lineage>
        <taxon>Eukaryota</taxon>
        <taxon>Sar</taxon>
        <taxon>Stramenopiles</taxon>
        <taxon>Oomycota</taxon>
        <taxon>Peronosporomycetes</taxon>
        <taxon>Peronosporales</taxon>
        <taxon>Peronosporaceae</taxon>
        <taxon>Phytophthora</taxon>
    </lineage>
</organism>
<comment type="caution">
    <text evidence="2">The sequence shown here is derived from an EMBL/GenBank/DDBJ whole genome shotgun (WGS) entry which is preliminary data.</text>
</comment>
<dbReference type="EMBL" id="QXFX01008283">
    <property type="protein sequence ID" value="KAE9055815.1"/>
    <property type="molecule type" value="Genomic_DNA"/>
</dbReference>
<feature type="region of interest" description="Disordered" evidence="1">
    <location>
        <begin position="60"/>
        <end position="93"/>
    </location>
</feature>